<comment type="caution">
    <text evidence="1">The sequence shown here is derived from an EMBL/GenBank/DDBJ whole genome shotgun (WGS) entry which is preliminary data.</text>
</comment>
<keyword evidence="2" id="KW-1185">Reference proteome</keyword>
<dbReference type="AlphaFoldDB" id="A0A8X6NGP1"/>
<gene>
    <name evidence="1" type="ORF">NPIL_257101</name>
</gene>
<organism evidence="1 2">
    <name type="scientific">Nephila pilipes</name>
    <name type="common">Giant wood spider</name>
    <name type="synonym">Nephila maculata</name>
    <dbReference type="NCBI Taxonomy" id="299642"/>
    <lineage>
        <taxon>Eukaryota</taxon>
        <taxon>Metazoa</taxon>
        <taxon>Ecdysozoa</taxon>
        <taxon>Arthropoda</taxon>
        <taxon>Chelicerata</taxon>
        <taxon>Arachnida</taxon>
        <taxon>Araneae</taxon>
        <taxon>Araneomorphae</taxon>
        <taxon>Entelegynae</taxon>
        <taxon>Araneoidea</taxon>
        <taxon>Nephilidae</taxon>
        <taxon>Nephila</taxon>
    </lineage>
</organism>
<evidence type="ECO:0000313" key="2">
    <source>
        <dbReference type="Proteomes" id="UP000887013"/>
    </source>
</evidence>
<sequence>MPGHETPNTKCPVLQKNLIIGCSKWGFTSEISIKIAVVMALQMLVTSVPKPKLILRSYVVSNCGLSREAFKRIKQCKEMEMQKACFYRLRLRRDKMHYVNSRPLDPFFWRDRGQLTREERGFIRVMDKGPLNPSVPFCFLFVCPLTSTCSEKC</sequence>
<dbReference type="Proteomes" id="UP000887013">
    <property type="component" value="Unassembled WGS sequence"/>
</dbReference>
<accession>A0A8X6NGP1</accession>
<dbReference type="EMBL" id="BMAW01057861">
    <property type="protein sequence ID" value="GFT13431.1"/>
    <property type="molecule type" value="Genomic_DNA"/>
</dbReference>
<protein>
    <submittedName>
        <fullName evidence="1">Uncharacterized protein</fullName>
    </submittedName>
</protein>
<name>A0A8X6NGP1_NEPPI</name>
<proteinExistence type="predicted"/>
<reference evidence="1" key="1">
    <citation type="submission" date="2020-08" db="EMBL/GenBank/DDBJ databases">
        <title>Multicomponent nature underlies the extraordinary mechanical properties of spider dragline silk.</title>
        <authorList>
            <person name="Kono N."/>
            <person name="Nakamura H."/>
            <person name="Mori M."/>
            <person name="Yoshida Y."/>
            <person name="Ohtoshi R."/>
            <person name="Malay A.D."/>
            <person name="Moran D.A.P."/>
            <person name="Tomita M."/>
            <person name="Numata K."/>
            <person name="Arakawa K."/>
        </authorList>
    </citation>
    <scope>NUCLEOTIDE SEQUENCE</scope>
</reference>
<evidence type="ECO:0000313" key="1">
    <source>
        <dbReference type="EMBL" id="GFT13431.1"/>
    </source>
</evidence>